<dbReference type="RefSeq" id="WP_184582410.1">
    <property type="nucleotide sequence ID" value="NZ_JACHJT010000001.1"/>
</dbReference>
<dbReference type="AlphaFoldDB" id="A0A7W7W571"/>
<comment type="caution">
    <text evidence="1">The sequence shown here is derived from an EMBL/GenBank/DDBJ whole genome shotgun (WGS) entry which is preliminary data.</text>
</comment>
<sequence length="211" mass="23133">MNYVHPIVVTADHVRALRDAGSCSLLIWHDRTDRVLVTEPGHIPGVNEMIIAGSDSLPDMIETIEECGEVADDARLAEDLSSIAGDWKFEWPDTSMATSFAKGIRCALGLRSIYVSCDPSPRGKRLFVDTYKKLGYPRFLVKIKFHLDGTGGVIPVVVEILSNHGLEVLSLSFRVFARDLFLKLPTFAIAAAVDEALSGTQDFHSGIDGEM</sequence>
<reference evidence="1 2" key="1">
    <citation type="submission" date="2020-08" db="EMBL/GenBank/DDBJ databases">
        <title>Sequencing the genomes of 1000 actinobacteria strains.</title>
        <authorList>
            <person name="Klenk H.-P."/>
        </authorList>
    </citation>
    <scope>NUCLEOTIDE SEQUENCE [LARGE SCALE GENOMIC DNA]</scope>
    <source>
        <strain evidence="1 2">DSM 102030</strain>
    </source>
</reference>
<dbReference type="Proteomes" id="UP000523007">
    <property type="component" value="Unassembled WGS sequence"/>
</dbReference>
<protein>
    <submittedName>
        <fullName evidence="1">Uncharacterized protein</fullName>
    </submittedName>
</protein>
<proteinExistence type="predicted"/>
<gene>
    <name evidence="1" type="ORF">F4561_005213</name>
</gene>
<accession>A0A7W7W571</accession>
<evidence type="ECO:0000313" key="1">
    <source>
        <dbReference type="EMBL" id="MBB4934393.1"/>
    </source>
</evidence>
<name>A0A7W7W571_9ACTN</name>
<evidence type="ECO:0000313" key="2">
    <source>
        <dbReference type="Proteomes" id="UP000523007"/>
    </source>
</evidence>
<keyword evidence="2" id="KW-1185">Reference proteome</keyword>
<organism evidence="1 2">
    <name type="scientific">Lipingzhangella halophila</name>
    <dbReference type="NCBI Taxonomy" id="1783352"/>
    <lineage>
        <taxon>Bacteria</taxon>
        <taxon>Bacillati</taxon>
        <taxon>Actinomycetota</taxon>
        <taxon>Actinomycetes</taxon>
        <taxon>Streptosporangiales</taxon>
        <taxon>Nocardiopsidaceae</taxon>
        <taxon>Lipingzhangella</taxon>
    </lineage>
</organism>
<dbReference type="EMBL" id="JACHJT010000001">
    <property type="protein sequence ID" value="MBB4934393.1"/>
    <property type="molecule type" value="Genomic_DNA"/>
</dbReference>